<feature type="compositionally biased region" description="Basic and acidic residues" evidence="13">
    <location>
        <begin position="485"/>
        <end position="499"/>
    </location>
</feature>
<dbReference type="Proteomes" id="UP000504632">
    <property type="component" value="Chromosome 6"/>
</dbReference>
<comment type="subcellular location">
    <subcellularLocation>
        <location evidence="1">Membrane</location>
        <topology evidence="1">Single-pass type I membrane protein</topology>
    </subcellularLocation>
</comment>
<name>A0A6J2VQD2_CHACN</name>
<feature type="domain" description="Ig-like" evidence="15">
    <location>
        <begin position="270"/>
        <end position="367"/>
    </location>
</feature>
<dbReference type="PANTHER" id="PTHR24368">
    <property type="entry name" value="AMPHOTERIN-INDUCED PROTEIN"/>
    <property type="match status" value="1"/>
</dbReference>
<evidence type="ECO:0000256" key="6">
    <source>
        <dbReference type="ARBA" id="ARBA00022737"/>
    </source>
</evidence>
<gene>
    <name evidence="17" type="primary">LOC115815382</name>
</gene>
<evidence type="ECO:0000256" key="9">
    <source>
        <dbReference type="ARBA" id="ARBA00023136"/>
    </source>
</evidence>
<dbReference type="InterPro" id="IPR032675">
    <property type="entry name" value="LRR_dom_sf"/>
</dbReference>
<dbReference type="SMART" id="SM00408">
    <property type="entry name" value="IGc2"/>
    <property type="match status" value="1"/>
</dbReference>
<dbReference type="AlphaFoldDB" id="A0A6J2VQD2"/>
<dbReference type="RefSeq" id="XP_030634198.1">
    <property type="nucleotide sequence ID" value="XM_030778338.1"/>
</dbReference>
<evidence type="ECO:0000256" key="7">
    <source>
        <dbReference type="ARBA" id="ARBA00022889"/>
    </source>
</evidence>
<dbReference type="InParanoid" id="A0A6J2VQD2"/>
<evidence type="ECO:0000256" key="4">
    <source>
        <dbReference type="ARBA" id="ARBA00022692"/>
    </source>
</evidence>
<protein>
    <submittedName>
        <fullName evidence="17">Amphoterin-induced protein 1-like</fullName>
    </submittedName>
</protein>
<sequence>MHGSRVIDKNLCNSDHCLKLIGGVFVPLFLLSVVMPQQVTCTTLNCHKICICASNIVSCSMMNLSSIPAPFPRYISMLDLSFNAITKLPSEWSPVKLSKLYILLLSHNGLKFLSSMAFEHVTQLRTLDLSSNALVILEESIFEPLEKLEVLLLYNNRISQIDYSAFVGLFSLQKLYLSQNLISRFPLELLKDRSRFGKLILLDVSFNQIKALPLQELEALPAWIKNSLYFHNNSLPCSCELYSLLARWDSRQLSSASDFKDSHICILPGPKKIYARVFDLNREMNCSTVKLLDEEAFLNQRLILDCDTKQRNPLKTWTTPGNAAIINQSAVVLPDGRLHIGPLKPEDTGTYTCFAVGEAFNETIFISVKVHNFTQSGGGEGMSTAYTTLVGCLASVVLVLVYLYLTPCRCPCSKGHDQTDGGQVDSIHSSTLSVSPIHEEEGQTGGGSSGKASLSRHVAFLDPKELLEQNGRVNPDGEEEEEEERQGCREQMMRRKSDADSVSSVSSDTPIVV</sequence>
<dbReference type="SMART" id="SM00369">
    <property type="entry name" value="LRR_TYP"/>
    <property type="match status" value="5"/>
</dbReference>
<evidence type="ECO:0000259" key="15">
    <source>
        <dbReference type="PROSITE" id="PS50835"/>
    </source>
</evidence>
<evidence type="ECO:0000313" key="17">
    <source>
        <dbReference type="RefSeq" id="XP_030634198.1"/>
    </source>
</evidence>
<evidence type="ECO:0000256" key="8">
    <source>
        <dbReference type="ARBA" id="ARBA00022989"/>
    </source>
</evidence>
<keyword evidence="5" id="KW-0732">Signal</keyword>
<keyword evidence="9 14" id="KW-0472">Membrane</keyword>
<dbReference type="InterPro" id="IPR013783">
    <property type="entry name" value="Ig-like_fold"/>
</dbReference>
<dbReference type="InterPro" id="IPR036179">
    <property type="entry name" value="Ig-like_dom_sf"/>
</dbReference>
<keyword evidence="16" id="KW-1185">Reference proteome</keyword>
<evidence type="ECO:0000313" key="16">
    <source>
        <dbReference type="Proteomes" id="UP000504632"/>
    </source>
</evidence>
<dbReference type="InterPro" id="IPR003598">
    <property type="entry name" value="Ig_sub2"/>
</dbReference>
<dbReference type="InterPro" id="IPR007110">
    <property type="entry name" value="Ig-like_dom"/>
</dbReference>
<keyword evidence="3" id="KW-0433">Leucine-rich repeat</keyword>
<keyword evidence="10" id="KW-1015">Disulfide bond</keyword>
<dbReference type="InterPro" id="IPR001611">
    <property type="entry name" value="Leu-rich_rpt"/>
</dbReference>
<evidence type="ECO:0000256" key="13">
    <source>
        <dbReference type="SAM" id="MobiDB-lite"/>
    </source>
</evidence>
<dbReference type="OrthoDB" id="676979at2759"/>
<dbReference type="GO" id="GO:0007155">
    <property type="term" value="P:cell adhesion"/>
    <property type="evidence" value="ECO:0007669"/>
    <property type="project" value="UniProtKB-KW"/>
</dbReference>
<dbReference type="PANTHER" id="PTHR24368:SF1">
    <property type="entry name" value="AMPHOTERIN-INDUCED PROTEIN 1"/>
    <property type="match status" value="1"/>
</dbReference>
<dbReference type="SUPFAM" id="SSF52058">
    <property type="entry name" value="L domain-like"/>
    <property type="match status" value="1"/>
</dbReference>
<keyword evidence="11" id="KW-0325">Glycoprotein</keyword>
<proteinExistence type="inferred from homology"/>
<feature type="transmembrane region" description="Helical" evidence="14">
    <location>
        <begin position="385"/>
        <end position="405"/>
    </location>
</feature>
<accession>A0A6J2VQD2</accession>
<dbReference type="SUPFAM" id="SSF48726">
    <property type="entry name" value="Immunoglobulin"/>
    <property type="match status" value="1"/>
</dbReference>
<dbReference type="GeneID" id="115815382"/>
<evidence type="ECO:0000256" key="5">
    <source>
        <dbReference type="ARBA" id="ARBA00022729"/>
    </source>
</evidence>
<dbReference type="Gene3D" id="2.60.40.10">
    <property type="entry name" value="Immunoglobulins"/>
    <property type="match status" value="1"/>
</dbReference>
<dbReference type="CDD" id="cd00096">
    <property type="entry name" value="Ig"/>
    <property type="match status" value="1"/>
</dbReference>
<dbReference type="PROSITE" id="PS51450">
    <property type="entry name" value="LRR"/>
    <property type="match status" value="3"/>
</dbReference>
<feature type="region of interest" description="Disordered" evidence="13">
    <location>
        <begin position="465"/>
        <end position="513"/>
    </location>
</feature>
<dbReference type="Pfam" id="PF13855">
    <property type="entry name" value="LRR_8"/>
    <property type="match status" value="1"/>
</dbReference>
<keyword evidence="4 14" id="KW-0812">Transmembrane</keyword>
<evidence type="ECO:0000256" key="2">
    <source>
        <dbReference type="ARBA" id="ARBA00005670"/>
    </source>
</evidence>
<comment type="similarity">
    <text evidence="2">Belongs to the immunoglobulin superfamily. AMIGO family.</text>
</comment>
<evidence type="ECO:0000256" key="12">
    <source>
        <dbReference type="ARBA" id="ARBA00023319"/>
    </source>
</evidence>
<organism evidence="16 17">
    <name type="scientific">Chanos chanos</name>
    <name type="common">Milkfish</name>
    <name type="synonym">Mugil chanos</name>
    <dbReference type="NCBI Taxonomy" id="29144"/>
    <lineage>
        <taxon>Eukaryota</taxon>
        <taxon>Metazoa</taxon>
        <taxon>Chordata</taxon>
        <taxon>Craniata</taxon>
        <taxon>Vertebrata</taxon>
        <taxon>Euteleostomi</taxon>
        <taxon>Actinopterygii</taxon>
        <taxon>Neopterygii</taxon>
        <taxon>Teleostei</taxon>
        <taxon>Ostariophysi</taxon>
        <taxon>Gonorynchiformes</taxon>
        <taxon>Chanidae</taxon>
        <taxon>Chanos</taxon>
    </lineage>
</organism>
<keyword evidence="12" id="KW-0393">Immunoglobulin domain</keyword>
<keyword evidence="8 14" id="KW-1133">Transmembrane helix</keyword>
<keyword evidence="6" id="KW-0677">Repeat</keyword>
<reference evidence="17" key="1">
    <citation type="submission" date="2025-08" db="UniProtKB">
        <authorList>
            <consortium name="RefSeq"/>
        </authorList>
    </citation>
    <scope>IDENTIFICATION</scope>
</reference>
<dbReference type="GO" id="GO:0007420">
    <property type="term" value="P:brain development"/>
    <property type="evidence" value="ECO:0007669"/>
    <property type="project" value="TreeGrafter"/>
</dbReference>
<evidence type="ECO:0000256" key="1">
    <source>
        <dbReference type="ARBA" id="ARBA00004479"/>
    </source>
</evidence>
<dbReference type="PROSITE" id="PS50835">
    <property type="entry name" value="IG_LIKE"/>
    <property type="match status" value="1"/>
</dbReference>
<dbReference type="Gene3D" id="3.80.10.10">
    <property type="entry name" value="Ribonuclease Inhibitor"/>
    <property type="match status" value="1"/>
</dbReference>
<dbReference type="InterPro" id="IPR003599">
    <property type="entry name" value="Ig_sub"/>
</dbReference>
<dbReference type="GO" id="GO:0016020">
    <property type="term" value="C:membrane"/>
    <property type="evidence" value="ECO:0007669"/>
    <property type="project" value="UniProtKB-SubCell"/>
</dbReference>
<feature type="compositionally biased region" description="Low complexity" evidence="13">
    <location>
        <begin position="500"/>
        <end position="513"/>
    </location>
</feature>
<evidence type="ECO:0000256" key="11">
    <source>
        <dbReference type="ARBA" id="ARBA00023180"/>
    </source>
</evidence>
<dbReference type="SMART" id="SM00409">
    <property type="entry name" value="IG"/>
    <property type="match status" value="1"/>
</dbReference>
<dbReference type="InterPro" id="IPR031283">
    <property type="entry name" value="AMIGO"/>
</dbReference>
<evidence type="ECO:0000256" key="3">
    <source>
        <dbReference type="ARBA" id="ARBA00022614"/>
    </source>
</evidence>
<keyword evidence="7" id="KW-0130">Cell adhesion</keyword>
<dbReference type="InterPro" id="IPR003591">
    <property type="entry name" value="Leu-rich_rpt_typical-subtyp"/>
</dbReference>
<evidence type="ECO:0000256" key="10">
    <source>
        <dbReference type="ARBA" id="ARBA00023157"/>
    </source>
</evidence>
<evidence type="ECO:0000256" key="14">
    <source>
        <dbReference type="SAM" id="Phobius"/>
    </source>
</evidence>